<dbReference type="Pfam" id="PF00172">
    <property type="entry name" value="Zn_clus"/>
    <property type="match status" value="1"/>
</dbReference>
<dbReference type="EMBL" id="JAUEPT010000027">
    <property type="protein sequence ID" value="KAK0442218.1"/>
    <property type="molecule type" value="Genomic_DNA"/>
</dbReference>
<dbReference type="InterPro" id="IPR001138">
    <property type="entry name" value="Zn2Cys6_DnaBD"/>
</dbReference>
<reference evidence="5" key="1">
    <citation type="submission" date="2023-06" db="EMBL/GenBank/DDBJ databases">
        <authorList>
            <consortium name="Lawrence Berkeley National Laboratory"/>
            <person name="Ahrendt S."/>
            <person name="Sahu N."/>
            <person name="Indic B."/>
            <person name="Wong-Bajracharya J."/>
            <person name="Merenyi Z."/>
            <person name="Ke H.-M."/>
            <person name="Monk M."/>
            <person name="Kocsube S."/>
            <person name="Drula E."/>
            <person name="Lipzen A."/>
            <person name="Balint B."/>
            <person name="Henrissat B."/>
            <person name="Andreopoulos B."/>
            <person name="Martin F.M."/>
            <person name="Harder C.B."/>
            <person name="Rigling D."/>
            <person name="Ford K.L."/>
            <person name="Foster G.D."/>
            <person name="Pangilinan J."/>
            <person name="Papanicolaou A."/>
            <person name="Barry K."/>
            <person name="LaButti K."/>
            <person name="Viragh M."/>
            <person name="Koriabine M."/>
            <person name="Yan M."/>
            <person name="Riley R."/>
            <person name="Champramary S."/>
            <person name="Plett K.L."/>
            <person name="Tsai I.J."/>
            <person name="Slot J."/>
            <person name="Sipos G."/>
            <person name="Plett J."/>
            <person name="Nagy L.G."/>
            <person name="Grigoriev I.V."/>
        </authorList>
    </citation>
    <scope>NUCLEOTIDE SEQUENCE</scope>
    <source>
        <strain evidence="5">FPL87.14</strain>
    </source>
</reference>
<dbReference type="Gene3D" id="4.10.240.10">
    <property type="entry name" value="Zn(2)-C6 fungal-type DNA-binding domain"/>
    <property type="match status" value="1"/>
</dbReference>
<dbReference type="CDD" id="cd00067">
    <property type="entry name" value="GAL4"/>
    <property type="match status" value="1"/>
</dbReference>
<dbReference type="Pfam" id="PF04082">
    <property type="entry name" value="Fungal_trans"/>
    <property type="match status" value="1"/>
</dbReference>
<accession>A0AA39MQ69</accession>
<dbReference type="PROSITE" id="PS00463">
    <property type="entry name" value="ZN2_CY6_FUNGAL_1"/>
    <property type="match status" value="1"/>
</dbReference>
<dbReference type="SMART" id="SM00906">
    <property type="entry name" value="Fungal_trans"/>
    <property type="match status" value="1"/>
</dbReference>
<dbReference type="AlphaFoldDB" id="A0AA39MQ69"/>
<proteinExistence type="predicted"/>
<evidence type="ECO:0000256" key="1">
    <source>
        <dbReference type="ARBA" id="ARBA00022723"/>
    </source>
</evidence>
<name>A0AA39MQ69_9AGAR</name>
<evidence type="ECO:0000256" key="3">
    <source>
        <dbReference type="SAM" id="MobiDB-lite"/>
    </source>
</evidence>
<feature type="domain" description="Zn(2)-C6 fungal-type" evidence="4">
    <location>
        <begin position="17"/>
        <end position="50"/>
    </location>
</feature>
<keyword evidence="6" id="KW-1185">Reference proteome</keyword>
<organism evidence="5 6">
    <name type="scientific">Armillaria borealis</name>
    <dbReference type="NCBI Taxonomy" id="47425"/>
    <lineage>
        <taxon>Eukaryota</taxon>
        <taxon>Fungi</taxon>
        <taxon>Dikarya</taxon>
        <taxon>Basidiomycota</taxon>
        <taxon>Agaricomycotina</taxon>
        <taxon>Agaricomycetes</taxon>
        <taxon>Agaricomycetidae</taxon>
        <taxon>Agaricales</taxon>
        <taxon>Marasmiineae</taxon>
        <taxon>Physalacriaceae</taxon>
        <taxon>Armillaria</taxon>
    </lineage>
</organism>
<dbReference type="InterPro" id="IPR050987">
    <property type="entry name" value="AtrR-like"/>
</dbReference>
<dbReference type="GO" id="GO:0003677">
    <property type="term" value="F:DNA binding"/>
    <property type="evidence" value="ECO:0007669"/>
    <property type="project" value="InterPro"/>
</dbReference>
<dbReference type="PROSITE" id="PS50048">
    <property type="entry name" value="ZN2_CY6_FUNGAL_2"/>
    <property type="match status" value="1"/>
</dbReference>
<dbReference type="SMART" id="SM00066">
    <property type="entry name" value="GAL4"/>
    <property type="match status" value="1"/>
</dbReference>
<keyword evidence="1" id="KW-0479">Metal-binding</keyword>
<evidence type="ECO:0000259" key="4">
    <source>
        <dbReference type="PROSITE" id="PS50048"/>
    </source>
</evidence>
<dbReference type="InterPro" id="IPR036864">
    <property type="entry name" value="Zn2-C6_fun-type_DNA-bd_sf"/>
</dbReference>
<dbReference type="GO" id="GO:0006351">
    <property type="term" value="P:DNA-templated transcription"/>
    <property type="evidence" value="ECO:0007669"/>
    <property type="project" value="InterPro"/>
</dbReference>
<gene>
    <name evidence="5" type="ORF">EV421DRAFT_1810051</name>
</gene>
<protein>
    <submittedName>
        <fullName evidence="5">Fungal-specific transcription factor domain-containing protein</fullName>
    </submittedName>
</protein>
<keyword evidence="2" id="KW-0539">Nucleus</keyword>
<sequence>MLNSRTLPTTKKRLAGSCDRCRKKKVKCDSATIQDNTCSNCVASNAECTHADLIKRRGSTSKVDPLPAAQSSKRHGPDISYVHSLERRVNQLECMLKELNLDFNLPKETAGQETSPQGVSISSTSQQVSQSSENTEPEEDFSHPDLLEGLKRLSLRHFENFSQRYYGRSSSFSLFTDVISITKKSRGNGNVVQFREHFDLQSWERATADAEIPHYVYPDNDLIRSLVAIYFETTNPIIPILHRPTFEKHVDEGLHLRDYNFGASLLLALAVASRYSDDPRVLADPSSRLSSGWRFFEQVHIFKVAVCAPPCLYELQVAVLGGIYTMGTSVPELSWTMIGIGLRSAIDIGLHRRKPEGYKFTVEDELKKRSFWALVVLDRLIGLYVGYPAMIQDEELDLQTPIECDDEYWEIAPDGQVHFNQPSGKPSKISYFNASIKLSEIISVVMKTSYSLKKARDMLGLTGKSWEQRLVADLDSSLNAWVDSVPDHLRWNPSCDNGTFLYQSAALYSVYYMLQILIHRPFLRTDSPLPMPSLVICTNAARSCTGILKVHMARMRTINPQIIVGAFTSGAVFAMNIWSRKQGGYAPNAKDVAGFQVCLATFEDAADTWNIVGRSLILFRAMASVESPPPRRHENVTVTPAPSTWSSYDAVPQTALLQSVQPFCEQTPYLDDYLASRMGAGFPLPVEPHLEASSSVQPSYLTTESGLPGELFIDMWTDAPLGFSFSEWDAYVTSMAPGANERP</sequence>
<evidence type="ECO:0000313" key="5">
    <source>
        <dbReference type="EMBL" id="KAK0442218.1"/>
    </source>
</evidence>
<dbReference type="Proteomes" id="UP001175226">
    <property type="component" value="Unassembled WGS sequence"/>
</dbReference>
<comment type="caution">
    <text evidence="5">The sequence shown here is derived from an EMBL/GenBank/DDBJ whole genome shotgun (WGS) entry which is preliminary data.</text>
</comment>
<dbReference type="GO" id="GO:0008270">
    <property type="term" value="F:zinc ion binding"/>
    <property type="evidence" value="ECO:0007669"/>
    <property type="project" value="InterPro"/>
</dbReference>
<dbReference type="InterPro" id="IPR007219">
    <property type="entry name" value="XnlR_reg_dom"/>
</dbReference>
<dbReference type="GO" id="GO:0000981">
    <property type="term" value="F:DNA-binding transcription factor activity, RNA polymerase II-specific"/>
    <property type="evidence" value="ECO:0007669"/>
    <property type="project" value="InterPro"/>
</dbReference>
<evidence type="ECO:0000313" key="6">
    <source>
        <dbReference type="Proteomes" id="UP001175226"/>
    </source>
</evidence>
<dbReference type="SUPFAM" id="SSF57701">
    <property type="entry name" value="Zn2/Cys6 DNA-binding domain"/>
    <property type="match status" value="1"/>
</dbReference>
<dbReference type="CDD" id="cd12148">
    <property type="entry name" value="fungal_TF_MHR"/>
    <property type="match status" value="1"/>
</dbReference>
<dbReference type="PANTHER" id="PTHR46910:SF38">
    <property type="entry name" value="ZN(2)-C6 FUNGAL-TYPE DOMAIN-CONTAINING PROTEIN"/>
    <property type="match status" value="1"/>
</dbReference>
<feature type="region of interest" description="Disordered" evidence="3">
    <location>
        <begin position="108"/>
        <end position="143"/>
    </location>
</feature>
<dbReference type="PANTHER" id="PTHR46910">
    <property type="entry name" value="TRANSCRIPTION FACTOR PDR1"/>
    <property type="match status" value="1"/>
</dbReference>
<feature type="compositionally biased region" description="Low complexity" evidence="3">
    <location>
        <begin position="117"/>
        <end position="132"/>
    </location>
</feature>
<evidence type="ECO:0000256" key="2">
    <source>
        <dbReference type="ARBA" id="ARBA00023242"/>
    </source>
</evidence>